<name>A0A4V1YVK7_9BACE</name>
<dbReference type="InterPro" id="IPR023996">
    <property type="entry name" value="TonB-dep_OMP_SusC/RagA"/>
</dbReference>
<evidence type="ECO:0000256" key="8">
    <source>
        <dbReference type="SAM" id="MobiDB-lite"/>
    </source>
</evidence>
<evidence type="ECO:0000313" key="11">
    <source>
        <dbReference type="EMBL" id="RYT80969.1"/>
    </source>
</evidence>
<accession>A0A4V1YVK7</accession>
<feature type="transmembrane region" description="Helical" evidence="9">
    <location>
        <begin position="12"/>
        <end position="37"/>
    </location>
</feature>
<keyword evidence="9" id="KW-1133">Transmembrane helix</keyword>
<dbReference type="Proteomes" id="UP000291191">
    <property type="component" value="Unassembled WGS sequence"/>
</dbReference>
<comment type="subcellular location">
    <subcellularLocation>
        <location evidence="1 7">Cell outer membrane</location>
        <topology evidence="1 7">Multi-pass membrane protein</topology>
    </subcellularLocation>
</comment>
<dbReference type="InterPro" id="IPR012910">
    <property type="entry name" value="Plug_dom"/>
</dbReference>
<gene>
    <name evidence="11" type="ORF">EAJ06_08100</name>
</gene>
<dbReference type="Pfam" id="PF13715">
    <property type="entry name" value="CarbopepD_reg_2"/>
    <property type="match status" value="1"/>
</dbReference>
<keyword evidence="6 7" id="KW-0998">Cell outer membrane</keyword>
<proteinExistence type="inferred from homology"/>
<evidence type="ECO:0000256" key="2">
    <source>
        <dbReference type="ARBA" id="ARBA00022448"/>
    </source>
</evidence>
<dbReference type="InterPro" id="IPR008969">
    <property type="entry name" value="CarboxyPept-like_regulatory"/>
</dbReference>
<sequence>MNKPAKSYDFLWLIIKSSSIFLLLAVYNSLTIGAYAYSGTQAEMHIEVPGNSAATQQKKQITGTVTDERGEAIIGANVVEKGTINGSVTDVDGHFKLIVEDNAMLQISFIGFLPQEIKVAGKNSFKIVLKEDAGLLEEVVVVGYGSQSRRNVTGSVSKVNMSDMESRPNTNVTQALRGQVAGVQFTDNGRPGQNGSILVRGPRSLSGGNDPLIILDGIYFNGSMIDINPNDIESMEVLKDASSAAIYGSRAANGVILITSKKGKTEKPNINVSAFYGLSDWASKLKLLTPERYLEKSMEIRRLREIPYDPNDVSTYLTLTEAENYRNGHTIDPLDLISQQGQLLSVDASMSGKSKNTNYYISASMAQEKGLILDDNLTRMSFRVNLESKITDWLSIGTSTMFSQNDQSGVPASVNLAKRQSPYGTWYREDGSPTQYTVPEDQGVSENPVRSNSLSQKDYYRNNLFANFYSIVNIPWVKGLTYRINYSMNYRWIRDYNSTKNDVYVDANTSSASKRNWMSRDWVVENILDYKFQLGEKHAFDVTLMYGANRSNEESTTASADQLEFDTFGWNNLGVGGLQETTSSAKKVSGISSMARLNYRLMNKYLFTLTARRDGSSVFAANHKYATFPSAAFAWIVSEEDFLDNAAFLDLLKLRVSYGAVGNQAISPYQSLSLATTSRYVFGEESALGIYPSRIANTDLKWETTYTANIALDFELFNKRIGGTVELYNMDTRDLLVERSIPVMTGYSSIWTNLGEVNNKGIELTLNTVNIHNKDFEWSTSFVFSHNKNKIVSLYGEDANGDGKEDDDIGNSWFIGKPINVYYDYVFDGIYQEGDELPAGYASGYARFKDLNDDGKVEAEHDRTIIGQGSQPKYRWGITNNFSYKNFDLSIFINAMQGWIGTFNDLDFYNNSLDPVRPVNMYDGGWWTPENKSNSRPSLEYRRSVLGHNWYSDRSFIRVQEVSLSYRFPQKFLTKYRLSNLSVFLSGKNLLTFTDWLGTNPESISSERYPIARTYTLGFKLGF</sequence>
<evidence type="ECO:0000256" key="4">
    <source>
        <dbReference type="ARBA" id="ARBA00022692"/>
    </source>
</evidence>
<dbReference type="FunFam" id="2.60.40.1120:FF:000003">
    <property type="entry name" value="Outer membrane protein Omp121"/>
    <property type="match status" value="1"/>
</dbReference>
<dbReference type="InterPro" id="IPR039426">
    <property type="entry name" value="TonB-dep_rcpt-like"/>
</dbReference>
<organism evidence="11 12">
    <name type="scientific">Bacteroides intestinalis</name>
    <dbReference type="NCBI Taxonomy" id="329854"/>
    <lineage>
        <taxon>Bacteria</taxon>
        <taxon>Pseudomonadati</taxon>
        <taxon>Bacteroidota</taxon>
        <taxon>Bacteroidia</taxon>
        <taxon>Bacteroidales</taxon>
        <taxon>Bacteroidaceae</taxon>
        <taxon>Bacteroides</taxon>
    </lineage>
</organism>
<keyword evidence="4 7" id="KW-0812">Transmembrane</keyword>
<reference evidence="11 12" key="1">
    <citation type="journal article" date="2019" name="Science, e1252229">
        <title>Invertible promoters mediate bacterial phase variation, antibiotic resistance, and host adaptation in the gut.</title>
        <authorList>
            <person name="Jiang X."/>
            <person name="Hall A.B."/>
            <person name="Arthur T.D."/>
            <person name="Plichta D.R."/>
            <person name="Covington C.T."/>
            <person name="Poyet M."/>
            <person name="Crothers J."/>
            <person name="Moses P.L."/>
            <person name="Tolonen A.C."/>
            <person name="Vlamakis H."/>
            <person name="Alm E.J."/>
            <person name="Xavier R.J."/>
        </authorList>
    </citation>
    <scope>NUCLEOTIDE SEQUENCE [LARGE SCALE GENOMIC DNA]</scope>
    <source>
        <strain evidence="12">bf_0095</strain>
    </source>
</reference>
<keyword evidence="5 7" id="KW-0472">Membrane</keyword>
<dbReference type="GO" id="GO:0009279">
    <property type="term" value="C:cell outer membrane"/>
    <property type="evidence" value="ECO:0007669"/>
    <property type="project" value="UniProtKB-SubCell"/>
</dbReference>
<dbReference type="NCBIfam" id="TIGR04057">
    <property type="entry name" value="SusC_RagA_signa"/>
    <property type="match status" value="1"/>
</dbReference>
<evidence type="ECO:0000256" key="3">
    <source>
        <dbReference type="ARBA" id="ARBA00022452"/>
    </source>
</evidence>
<dbReference type="SUPFAM" id="SSF56935">
    <property type="entry name" value="Porins"/>
    <property type="match status" value="1"/>
</dbReference>
<feature type="domain" description="TonB-dependent receptor plug" evidence="10">
    <location>
        <begin position="149"/>
        <end position="255"/>
    </location>
</feature>
<dbReference type="Pfam" id="PF07715">
    <property type="entry name" value="Plug"/>
    <property type="match status" value="1"/>
</dbReference>
<keyword evidence="3 7" id="KW-1134">Transmembrane beta strand</keyword>
<dbReference type="InterPro" id="IPR023997">
    <property type="entry name" value="TonB-dep_OMP_SusC/RagA_CS"/>
</dbReference>
<comment type="caution">
    <text evidence="11">The sequence shown here is derived from an EMBL/GenBank/DDBJ whole genome shotgun (WGS) entry which is preliminary data.</text>
</comment>
<dbReference type="OrthoDB" id="9768177at2"/>
<dbReference type="InterPro" id="IPR037066">
    <property type="entry name" value="Plug_dom_sf"/>
</dbReference>
<evidence type="ECO:0000259" key="10">
    <source>
        <dbReference type="Pfam" id="PF07715"/>
    </source>
</evidence>
<evidence type="ECO:0000256" key="6">
    <source>
        <dbReference type="ARBA" id="ARBA00023237"/>
    </source>
</evidence>
<evidence type="ECO:0000256" key="5">
    <source>
        <dbReference type="ARBA" id="ARBA00023136"/>
    </source>
</evidence>
<dbReference type="PROSITE" id="PS52016">
    <property type="entry name" value="TONB_DEPENDENT_REC_3"/>
    <property type="match status" value="1"/>
</dbReference>
<evidence type="ECO:0000256" key="9">
    <source>
        <dbReference type="SAM" id="Phobius"/>
    </source>
</evidence>
<keyword evidence="12" id="KW-1185">Reference proteome</keyword>
<keyword evidence="2 7" id="KW-0813">Transport</keyword>
<dbReference type="AlphaFoldDB" id="A0A4V1YVK7"/>
<evidence type="ECO:0000256" key="7">
    <source>
        <dbReference type="PROSITE-ProRule" id="PRU01360"/>
    </source>
</evidence>
<comment type="similarity">
    <text evidence="7">Belongs to the TonB-dependent receptor family.</text>
</comment>
<dbReference type="EMBL" id="RCXO01000008">
    <property type="protein sequence ID" value="RYT80969.1"/>
    <property type="molecule type" value="Genomic_DNA"/>
</dbReference>
<dbReference type="InterPro" id="IPR036942">
    <property type="entry name" value="Beta-barrel_TonB_sf"/>
</dbReference>
<evidence type="ECO:0000256" key="1">
    <source>
        <dbReference type="ARBA" id="ARBA00004571"/>
    </source>
</evidence>
<protein>
    <submittedName>
        <fullName evidence="11">SusC/RagA family TonB-linked outer membrane protein</fullName>
    </submittedName>
</protein>
<dbReference type="Gene3D" id="2.40.170.20">
    <property type="entry name" value="TonB-dependent receptor, beta-barrel domain"/>
    <property type="match status" value="1"/>
</dbReference>
<evidence type="ECO:0000313" key="12">
    <source>
        <dbReference type="Proteomes" id="UP000291191"/>
    </source>
</evidence>
<dbReference type="SUPFAM" id="SSF49464">
    <property type="entry name" value="Carboxypeptidase regulatory domain-like"/>
    <property type="match status" value="1"/>
</dbReference>
<dbReference type="NCBIfam" id="TIGR04056">
    <property type="entry name" value="OMP_RagA_SusC"/>
    <property type="match status" value="1"/>
</dbReference>
<dbReference type="Gene3D" id="2.170.130.10">
    <property type="entry name" value="TonB-dependent receptor, plug domain"/>
    <property type="match status" value="1"/>
</dbReference>
<dbReference type="RefSeq" id="WP_118216832.1">
    <property type="nucleotide sequence ID" value="NZ_JAJCKC010000025.1"/>
</dbReference>
<feature type="region of interest" description="Disordered" evidence="8">
    <location>
        <begin position="428"/>
        <end position="452"/>
    </location>
</feature>